<evidence type="ECO:0000256" key="1">
    <source>
        <dbReference type="SAM" id="Phobius"/>
    </source>
</evidence>
<protein>
    <submittedName>
        <fullName evidence="2">DNA/RNA endonuclease G</fullName>
    </submittedName>
</protein>
<evidence type="ECO:0000313" key="2">
    <source>
        <dbReference type="EMBL" id="MBS3181911.1"/>
    </source>
</evidence>
<keyword evidence="3" id="KW-1185">Reference proteome</keyword>
<name>A0ABS5M3Z1_9MICO</name>
<feature type="transmembrane region" description="Helical" evidence="1">
    <location>
        <begin position="70"/>
        <end position="92"/>
    </location>
</feature>
<dbReference type="EMBL" id="JAFEVO010000001">
    <property type="protein sequence ID" value="MBS3181911.1"/>
    <property type="molecule type" value="Genomic_DNA"/>
</dbReference>
<feature type="transmembrane region" description="Helical" evidence="1">
    <location>
        <begin position="20"/>
        <end position="41"/>
    </location>
</feature>
<accession>A0ABS5M3Z1</accession>
<evidence type="ECO:0000313" key="3">
    <source>
        <dbReference type="Proteomes" id="UP000811492"/>
    </source>
</evidence>
<keyword evidence="2" id="KW-0378">Hydrolase</keyword>
<dbReference type="Proteomes" id="UP000811492">
    <property type="component" value="Unassembled WGS sequence"/>
</dbReference>
<proteinExistence type="predicted"/>
<organism evidence="2 3">
    <name type="scientific">Leucobacter manosquensis</name>
    <dbReference type="NCBI Taxonomy" id="2810611"/>
    <lineage>
        <taxon>Bacteria</taxon>
        <taxon>Bacillati</taxon>
        <taxon>Actinomycetota</taxon>
        <taxon>Actinomycetes</taxon>
        <taxon>Micrococcales</taxon>
        <taxon>Microbacteriaceae</taxon>
        <taxon>Leucobacter</taxon>
    </lineage>
</organism>
<gene>
    <name evidence="2" type="ORF">JSQ98_06830</name>
</gene>
<keyword evidence="2" id="KW-0540">Nuclease</keyword>
<comment type="caution">
    <text evidence="2">The sequence shown here is derived from an EMBL/GenBank/DDBJ whole genome shotgun (WGS) entry which is preliminary data.</text>
</comment>
<keyword evidence="1" id="KW-0812">Transmembrane</keyword>
<keyword evidence="2" id="KW-0255">Endonuclease</keyword>
<sequence>MSNTVLQRVVRRETHSPRTVAAVLVLVTVSAAAVLAGIEIVRDVAGRDPMLLSPGAGLQWLADLPQAQPAGAVIAGGVIAVAVGLILIWLALAPGRRPKQAMAGCSTAVVCDNGVIASSIAEQVRRTFDLARGAVVVGVGSRSIDVTARPEPGQSIEKARLRRTAEEELARYDLSRTLTVHVRIAKPIDEEGDVR</sequence>
<keyword evidence="1" id="KW-1133">Transmembrane helix</keyword>
<dbReference type="RefSeq" id="WP_211648931.1">
    <property type="nucleotide sequence ID" value="NZ_JAFEVO010000001.1"/>
</dbReference>
<reference evidence="2 3" key="1">
    <citation type="submission" date="2021-02" db="EMBL/GenBank/DDBJ databases">
        <title>Draft genome and description of Leucobacter sp nov strain Marseille-Q4368.</title>
        <authorList>
            <person name="Boxberger M."/>
            <person name="La Scola B."/>
        </authorList>
    </citation>
    <scope>NUCLEOTIDE SEQUENCE [LARGE SCALE GENOMIC DNA]</scope>
    <source>
        <strain evidence="2 3">Marseille-Q4368</strain>
    </source>
</reference>
<dbReference type="GO" id="GO:0004519">
    <property type="term" value="F:endonuclease activity"/>
    <property type="evidence" value="ECO:0007669"/>
    <property type="project" value="UniProtKB-KW"/>
</dbReference>
<keyword evidence="1" id="KW-0472">Membrane</keyword>